<dbReference type="OrthoDB" id="4773099at2759"/>
<dbReference type="Proteomes" id="UP000297716">
    <property type="component" value="Unassembled WGS sequence"/>
</dbReference>
<sequence>MDPYSCPYGFNISSQLDIDASTTDFQQCRSNDAFINIISPTTDLVFPPGLRVNNISATGLHRSLNLNLNATDIVDNLYIQEFYDGSLVLPIQVDLHNGTIRSIALTNSEPSYATYDRVNVYGNGTSEWKQVNGRRVIFYDITYLSVLQLQDTGLSSSTLKSIGDLEIDGGVLEASELTFIRNNATLTNFVVPVLSSQPLDVGGDLTVRHKVNVEDDEPSAGELADFSWLVHSVDGNFDVEDWSNSTLRLPELTAVGKQLSVHDSINSTFVFSALTSVGNLTMQNNGGSLLPGDFRNLEWADSIQLRGNMDTSSFGNIFPSLKLVKQSITIEASNTDFNCSRLAFQQSQGLIGQLSCNGLDVDDARADPPSVATRSGVSQGVLVSIGIAIAIAVLVNP</sequence>
<organism evidence="1 2">
    <name type="scientific">Xylaria hypoxylon</name>
    <dbReference type="NCBI Taxonomy" id="37992"/>
    <lineage>
        <taxon>Eukaryota</taxon>
        <taxon>Fungi</taxon>
        <taxon>Dikarya</taxon>
        <taxon>Ascomycota</taxon>
        <taxon>Pezizomycotina</taxon>
        <taxon>Sordariomycetes</taxon>
        <taxon>Xylariomycetidae</taxon>
        <taxon>Xylariales</taxon>
        <taxon>Xylariaceae</taxon>
        <taxon>Xylaria</taxon>
    </lineage>
</organism>
<accession>A0A4Z0YK27</accession>
<reference evidence="1 2" key="1">
    <citation type="submission" date="2019-03" db="EMBL/GenBank/DDBJ databases">
        <title>Draft genome sequence of Xylaria hypoxylon DSM 108379, a ubiquitous saprotrophic-parasitic fungi on hardwood.</title>
        <authorList>
            <person name="Buettner E."/>
            <person name="Leonhardt S."/>
            <person name="Gebauer A.M."/>
            <person name="Liers C."/>
            <person name="Hofrichter M."/>
            <person name="Kellner H."/>
        </authorList>
    </citation>
    <scope>NUCLEOTIDE SEQUENCE [LARGE SCALE GENOMIC DNA]</scope>
    <source>
        <strain evidence="1 2">DSM 108379</strain>
    </source>
</reference>
<evidence type="ECO:0000313" key="2">
    <source>
        <dbReference type="Proteomes" id="UP000297716"/>
    </source>
</evidence>
<comment type="caution">
    <text evidence="1">The sequence shown here is derived from an EMBL/GenBank/DDBJ whole genome shotgun (WGS) entry which is preliminary data.</text>
</comment>
<dbReference type="AlphaFoldDB" id="A0A4Z0YK27"/>
<proteinExistence type="predicted"/>
<protein>
    <recommendedName>
        <fullName evidence="3">Receptor L-domain domain-containing protein</fullName>
    </recommendedName>
</protein>
<evidence type="ECO:0008006" key="3">
    <source>
        <dbReference type="Google" id="ProtNLM"/>
    </source>
</evidence>
<dbReference type="EMBL" id="SKBN01000081">
    <property type="protein sequence ID" value="TGJ83877.1"/>
    <property type="molecule type" value="Genomic_DNA"/>
</dbReference>
<evidence type="ECO:0000313" key="1">
    <source>
        <dbReference type="EMBL" id="TGJ83877.1"/>
    </source>
</evidence>
<keyword evidence="2" id="KW-1185">Reference proteome</keyword>
<name>A0A4Z0YK27_9PEZI</name>
<gene>
    <name evidence="1" type="ORF">E0Z10_g4878</name>
</gene>